<name>A0A183GU82_HELPZ</name>
<organism evidence="3 4">
    <name type="scientific">Heligmosomoides polygyrus</name>
    <name type="common">Parasitic roundworm</name>
    <dbReference type="NCBI Taxonomy" id="6339"/>
    <lineage>
        <taxon>Eukaryota</taxon>
        <taxon>Metazoa</taxon>
        <taxon>Ecdysozoa</taxon>
        <taxon>Nematoda</taxon>
        <taxon>Chromadorea</taxon>
        <taxon>Rhabditida</taxon>
        <taxon>Rhabditina</taxon>
        <taxon>Rhabditomorpha</taxon>
        <taxon>Strongyloidea</taxon>
        <taxon>Heligmosomidae</taxon>
        <taxon>Heligmosomoides</taxon>
    </lineage>
</organism>
<evidence type="ECO:0000256" key="1">
    <source>
        <dbReference type="SAM" id="Coils"/>
    </source>
</evidence>
<dbReference type="Proteomes" id="UP000050761">
    <property type="component" value="Unassembled WGS sequence"/>
</dbReference>
<feature type="coiled-coil region" evidence="1">
    <location>
        <begin position="124"/>
        <end position="169"/>
    </location>
</feature>
<gene>
    <name evidence="2" type="ORF">HPBE_LOCUS26251</name>
</gene>
<feature type="coiled-coil region" evidence="1">
    <location>
        <begin position="47"/>
        <end position="74"/>
    </location>
</feature>
<dbReference type="AlphaFoldDB" id="A0A183GU82"/>
<reference evidence="2 3" key="1">
    <citation type="submission" date="2018-11" db="EMBL/GenBank/DDBJ databases">
        <authorList>
            <consortium name="Pathogen Informatics"/>
        </authorList>
    </citation>
    <scope>NUCLEOTIDE SEQUENCE [LARGE SCALE GENOMIC DNA]</scope>
</reference>
<dbReference type="OrthoDB" id="5872919at2759"/>
<evidence type="ECO:0000313" key="3">
    <source>
        <dbReference type="Proteomes" id="UP000050761"/>
    </source>
</evidence>
<accession>A0A183GU82</accession>
<reference evidence="4" key="2">
    <citation type="submission" date="2019-09" db="UniProtKB">
        <authorList>
            <consortium name="WormBaseParasite"/>
        </authorList>
    </citation>
    <scope>IDENTIFICATION</scope>
</reference>
<evidence type="ECO:0000313" key="2">
    <source>
        <dbReference type="EMBL" id="VDP56551.1"/>
    </source>
</evidence>
<accession>A0A3P8EIS2</accession>
<dbReference type="EMBL" id="UZAH01039547">
    <property type="protein sequence ID" value="VDP56551.1"/>
    <property type="molecule type" value="Genomic_DNA"/>
</dbReference>
<protein>
    <submittedName>
        <fullName evidence="4">Pinin_SDK_memA domain-containing protein</fullName>
    </submittedName>
</protein>
<keyword evidence="1" id="KW-0175">Coiled coil</keyword>
<dbReference type="WBParaSite" id="HPBE_0002625201-mRNA-1">
    <property type="protein sequence ID" value="HPBE_0002625201-mRNA-1"/>
    <property type="gene ID" value="HPBE_0002625201"/>
</dbReference>
<evidence type="ECO:0000313" key="4">
    <source>
        <dbReference type="WBParaSite" id="HPBE_0002625201-mRNA-1"/>
    </source>
</evidence>
<keyword evidence="3" id="KW-1185">Reference proteome</keyword>
<proteinExistence type="predicted"/>
<sequence length="182" mass="21145">MALQALFHNRRQEELRDFKLKDVLNKLNMEAADFQEWLRRMGLLAIVSVNRAEIQKKQREAEELRKAALKAGIQVGAEEERHNEEITAALAAVVTEADRIPPIPVIEEPTAVVGDAEDPLEVRRKQIRENIRKEKERREQVNQRIREKLAAMEARKQRMQEIRRLLTETQGWPLPLCAVECP</sequence>